<organism evidence="1 2">
    <name type="scientific">Ficus carica</name>
    <name type="common">Common fig</name>
    <dbReference type="NCBI Taxonomy" id="3494"/>
    <lineage>
        <taxon>Eukaryota</taxon>
        <taxon>Viridiplantae</taxon>
        <taxon>Streptophyta</taxon>
        <taxon>Embryophyta</taxon>
        <taxon>Tracheophyta</taxon>
        <taxon>Spermatophyta</taxon>
        <taxon>Magnoliopsida</taxon>
        <taxon>eudicotyledons</taxon>
        <taxon>Gunneridae</taxon>
        <taxon>Pentapetalae</taxon>
        <taxon>rosids</taxon>
        <taxon>fabids</taxon>
        <taxon>Rosales</taxon>
        <taxon>Moraceae</taxon>
        <taxon>Ficeae</taxon>
        <taxon>Ficus</taxon>
    </lineage>
</organism>
<dbReference type="AlphaFoldDB" id="A0AA88DSP8"/>
<gene>
    <name evidence="1" type="ORF">TIFTF001_030073</name>
</gene>
<sequence length="57" mass="6475">MVDLFMKQAKQYADNQPDYPKELFEFIASKTPSTTLSGTSAPEVVKLRNLFEFSVSE</sequence>
<keyword evidence="2" id="KW-1185">Reference proteome</keyword>
<protein>
    <submittedName>
        <fullName evidence="1">Uncharacterized protein</fullName>
    </submittedName>
</protein>
<dbReference type="EMBL" id="BTGU01000104">
    <property type="protein sequence ID" value="GMN60960.1"/>
    <property type="molecule type" value="Genomic_DNA"/>
</dbReference>
<comment type="caution">
    <text evidence="1">The sequence shown here is derived from an EMBL/GenBank/DDBJ whole genome shotgun (WGS) entry which is preliminary data.</text>
</comment>
<dbReference type="PANTHER" id="PTHR45180:SF1">
    <property type="entry name" value="OS01G0307686 PROTEIN"/>
    <property type="match status" value="1"/>
</dbReference>
<dbReference type="PANTHER" id="PTHR45180">
    <property type="entry name" value="OS01G0307686 PROTEIN"/>
    <property type="match status" value="1"/>
</dbReference>
<proteinExistence type="predicted"/>
<reference evidence="1" key="1">
    <citation type="submission" date="2023-07" db="EMBL/GenBank/DDBJ databases">
        <title>draft genome sequence of fig (Ficus carica).</title>
        <authorList>
            <person name="Takahashi T."/>
            <person name="Nishimura K."/>
        </authorList>
    </citation>
    <scope>NUCLEOTIDE SEQUENCE</scope>
</reference>
<dbReference type="Proteomes" id="UP001187192">
    <property type="component" value="Unassembled WGS sequence"/>
</dbReference>
<accession>A0AA88DSP8</accession>
<evidence type="ECO:0000313" key="2">
    <source>
        <dbReference type="Proteomes" id="UP001187192"/>
    </source>
</evidence>
<name>A0AA88DSP8_FICCA</name>
<evidence type="ECO:0000313" key="1">
    <source>
        <dbReference type="EMBL" id="GMN60960.1"/>
    </source>
</evidence>